<proteinExistence type="predicted"/>
<dbReference type="SUPFAM" id="SSF50985">
    <property type="entry name" value="RCC1/BLIP-II"/>
    <property type="match status" value="1"/>
</dbReference>
<feature type="region of interest" description="Disordered" evidence="1">
    <location>
        <begin position="364"/>
        <end position="390"/>
    </location>
</feature>
<dbReference type="InterPro" id="IPR009091">
    <property type="entry name" value="RCC1/BLIP-II"/>
</dbReference>
<dbReference type="InterPro" id="IPR051553">
    <property type="entry name" value="Ran_GTPase-activating"/>
</dbReference>
<dbReference type="Pfam" id="PF00415">
    <property type="entry name" value="RCC1"/>
    <property type="match status" value="2"/>
</dbReference>
<gene>
    <name evidence="2" type="ORF">LCMAC201_00300</name>
</gene>
<sequence>MFPYQRSIQICIKDLLTYPNQQLLLLAAVMDIPLNQNRHRLAEDIATRLIDQNWPLHKAHMLEAELPYAGNIHAAVQARDTNAIRKIQAWRKAGEKERSKQLVKEEEKKVVPPQAKECSNEKDFITQEDWDADNLPQVKIKLLNKDDPINGPSYTLCFMRDTLKVWLDDPKHKLAVWLPNKRGGDMDDNGHGLPGSEGAGPSANTIYIQLPNGITYVERAELLLDPNYNDFIGVPIATDVRLGNRAGTFGQSELHGQAPGKVIYLIVTAQGDLHDDLEDYLWIILAERNLIEVLDIYHSLNSIETMTNKDIIKMLQRLINLVPVGDKEYNCLKIASVVSGSDSQDIEWPWEPPVEEVEEIAAPTAEPTAAPAAPAEPTAEPTAAPTAAPAENGEIWGCGYNGAGQLGLDDEVNRKVLTQIPNIKAKSVAGGDNHTIVIDLENNVWVCGRNYAGQLGLDDQVNRKVLTQIPNIKAKSVACGANYTIVIDLEDKLWASG</sequence>
<protein>
    <submittedName>
        <fullName evidence="2">Regulator of chromosome condensation protein</fullName>
    </submittedName>
</protein>
<dbReference type="PROSITE" id="PS50012">
    <property type="entry name" value="RCC1_3"/>
    <property type="match status" value="2"/>
</dbReference>
<dbReference type="Gene3D" id="2.130.10.30">
    <property type="entry name" value="Regulator of chromosome condensation 1/beta-lactamase-inhibitor protein II"/>
    <property type="match status" value="1"/>
</dbReference>
<name>A0A481YVA0_9VIRU</name>
<accession>A0A481YVA0</accession>
<dbReference type="EMBL" id="MK500344">
    <property type="protein sequence ID" value="QBK87128.1"/>
    <property type="molecule type" value="Genomic_DNA"/>
</dbReference>
<dbReference type="PANTHER" id="PTHR45982:SF5">
    <property type="entry name" value="RCC DOMAIN-CONTAINING PROTEIN ATS1"/>
    <property type="match status" value="1"/>
</dbReference>
<dbReference type="InterPro" id="IPR000408">
    <property type="entry name" value="Reg_chr_condens"/>
</dbReference>
<dbReference type="PANTHER" id="PTHR45982">
    <property type="entry name" value="REGULATOR OF CHROMOSOME CONDENSATION"/>
    <property type="match status" value="1"/>
</dbReference>
<reference evidence="2" key="1">
    <citation type="journal article" date="2019" name="MBio">
        <title>Virus Genomes from Deep Sea Sediments Expand the Ocean Megavirome and Support Independent Origins of Viral Gigantism.</title>
        <authorList>
            <person name="Backstrom D."/>
            <person name="Yutin N."/>
            <person name="Jorgensen S.L."/>
            <person name="Dharamshi J."/>
            <person name="Homa F."/>
            <person name="Zaremba-Niedwiedzka K."/>
            <person name="Spang A."/>
            <person name="Wolf Y.I."/>
            <person name="Koonin E.V."/>
            <person name="Ettema T.J."/>
        </authorList>
    </citation>
    <scope>NUCLEOTIDE SEQUENCE</scope>
</reference>
<organism evidence="2">
    <name type="scientific">Marseillevirus LCMAC201</name>
    <dbReference type="NCBI Taxonomy" id="2506605"/>
    <lineage>
        <taxon>Viruses</taxon>
        <taxon>Varidnaviria</taxon>
        <taxon>Bamfordvirae</taxon>
        <taxon>Nucleocytoviricota</taxon>
        <taxon>Megaviricetes</taxon>
        <taxon>Pimascovirales</taxon>
        <taxon>Pimascovirales incertae sedis</taxon>
        <taxon>Marseilleviridae</taxon>
    </lineage>
</organism>
<evidence type="ECO:0000256" key="1">
    <source>
        <dbReference type="SAM" id="MobiDB-lite"/>
    </source>
</evidence>
<evidence type="ECO:0000313" key="2">
    <source>
        <dbReference type="EMBL" id="QBK87128.1"/>
    </source>
</evidence>
<dbReference type="GO" id="GO:0005085">
    <property type="term" value="F:guanyl-nucleotide exchange factor activity"/>
    <property type="evidence" value="ECO:0007669"/>
    <property type="project" value="TreeGrafter"/>
</dbReference>